<dbReference type="Pfam" id="PF13358">
    <property type="entry name" value="DDE_3"/>
    <property type="match status" value="1"/>
</dbReference>
<name>A0A1T4N2G9_9HYPH</name>
<dbReference type="GO" id="GO:0004519">
    <property type="term" value="F:endonuclease activity"/>
    <property type="evidence" value="ECO:0007669"/>
    <property type="project" value="UniProtKB-KW"/>
</dbReference>
<proteinExistence type="predicted"/>
<feature type="domain" description="Tc1-like transposase DDE" evidence="1">
    <location>
        <begin position="9"/>
        <end position="49"/>
    </location>
</feature>
<keyword evidence="3" id="KW-1185">Reference proteome</keyword>
<gene>
    <name evidence="2" type="ORF">SAMN02745126_02069</name>
</gene>
<dbReference type="AlphaFoldDB" id="A0A1T4N2G9"/>
<sequence length="79" mass="9298">MSERLAVPPNITIVPLPAKCPELNPQENVWEFMRDNWLSNRVFACYDDIVDHCADAWNKLEDQPWRIMTLGLRDWAHGF</sequence>
<evidence type="ECO:0000313" key="2">
    <source>
        <dbReference type="EMBL" id="SJZ73227.1"/>
    </source>
</evidence>
<dbReference type="GO" id="GO:0003676">
    <property type="term" value="F:nucleic acid binding"/>
    <property type="evidence" value="ECO:0007669"/>
    <property type="project" value="InterPro"/>
</dbReference>
<evidence type="ECO:0000259" key="1">
    <source>
        <dbReference type="Pfam" id="PF13358"/>
    </source>
</evidence>
<keyword evidence="2" id="KW-0378">Hydrolase</keyword>
<dbReference type="EMBL" id="FUWJ01000002">
    <property type="protein sequence ID" value="SJZ73227.1"/>
    <property type="molecule type" value="Genomic_DNA"/>
</dbReference>
<evidence type="ECO:0000313" key="3">
    <source>
        <dbReference type="Proteomes" id="UP000190092"/>
    </source>
</evidence>
<reference evidence="3" key="1">
    <citation type="submission" date="2017-02" db="EMBL/GenBank/DDBJ databases">
        <authorList>
            <person name="Varghese N."/>
            <person name="Submissions S."/>
        </authorList>
    </citation>
    <scope>NUCLEOTIDE SEQUENCE [LARGE SCALE GENOMIC DNA]</scope>
    <source>
        <strain evidence="3">ATCC 27094</strain>
    </source>
</reference>
<protein>
    <submittedName>
        <fullName evidence="2">DDE superfamily endonuclease</fullName>
    </submittedName>
</protein>
<dbReference type="STRING" id="225324.SAMN02745126_02069"/>
<keyword evidence="2" id="KW-0255">Endonuclease</keyword>
<accession>A0A1T4N2G9</accession>
<organism evidence="2 3">
    <name type="scientific">Enhydrobacter aerosaccus</name>
    <dbReference type="NCBI Taxonomy" id="225324"/>
    <lineage>
        <taxon>Bacteria</taxon>
        <taxon>Pseudomonadati</taxon>
        <taxon>Pseudomonadota</taxon>
        <taxon>Alphaproteobacteria</taxon>
        <taxon>Hyphomicrobiales</taxon>
        <taxon>Enhydrobacter</taxon>
    </lineage>
</organism>
<dbReference type="Gene3D" id="3.30.420.10">
    <property type="entry name" value="Ribonuclease H-like superfamily/Ribonuclease H"/>
    <property type="match status" value="1"/>
</dbReference>
<keyword evidence="2" id="KW-0540">Nuclease</keyword>
<dbReference type="InterPro" id="IPR036397">
    <property type="entry name" value="RNaseH_sf"/>
</dbReference>
<dbReference type="OrthoDB" id="2375382at2"/>
<dbReference type="Proteomes" id="UP000190092">
    <property type="component" value="Unassembled WGS sequence"/>
</dbReference>
<dbReference type="InterPro" id="IPR038717">
    <property type="entry name" value="Tc1-like_DDE_dom"/>
</dbReference>